<evidence type="ECO:0008006" key="3">
    <source>
        <dbReference type="Google" id="ProtNLM"/>
    </source>
</evidence>
<proteinExistence type="predicted"/>
<dbReference type="InParanoid" id="A0A1M7ERE0"/>
<evidence type="ECO:0000313" key="1">
    <source>
        <dbReference type="EMBL" id="SHL94284.1"/>
    </source>
</evidence>
<keyword evidence="2" id="KW-1185">Reference proteome</keyword>
<protein>
    <recommendedName>
        <fullName evidence="3">Rap1a immunity protein domain-containing protein</fullName>
    </recommendedName>
</protein>
<sequence length="79" mass="8897">MAISYSQGVFDGLIAMEGARRNEGKGGDELCKLFEGDESIRHPAYQTEMLIETWERRDRNMEAPFADLALSYLSGQYGC</sequence>
<gene>
    <name evidence="1" type="ORF">SAMN05878437_0385</name>
</gene>
<dbReference type="AlphaFoldDB" id="A0A1M7ERE0"/>
<accession>A0A1M7ERE0</accession>
<dbReference type="EMBL" id="LT670847">
    <property type="protein sequence ID" value="SHL94284.1"/>
    <property type="molecule type" value="Genomic_DNA"/>
</dbReference>
<organism evidence="1 2">
    <name type="scientific">Vreelandella subglaciescola</name>
    <dbReference type="NCBI Taxonomy" id="29571"/>
    <lineage>
        <taxon>Bacteria</taxon>
        <taxon>Pseudomonadati</taxon>
        <taxon>Pseudomonadota</taxon>
        <taxon>Gammaproteobacteria</taxon>
        <taxon>Oceanospirillales</taxon>
        <taxon>Halomonadaceae</taxon>
        <taxon>Vreelandella</taxon>
    </lineage>
</organism>
<dbReference type="Proteomes" id="UP000190911">
    <property type="component" value="Chromosome I"/>
</dbReference>
<evidence type="ECO:0000313" key="2">
    <source>
        <dbReference type="Proteomes" id="UP000190911"/>
    </source>
</evidence>
<reference evidence="1 2" key="1">
    <citation type="submission" date="2016-11" db="EMBL/GenBank/DDBJ databases">
        <authorList>
            <person name="Jaros S."/>
            <person name="Januszkiewicz K."/>
            <person name="Wedrychowicz H."/>
        </authorList>
    </citation>
    <scope>NUCLEOTIDE SEQUENCE [LARGE SCALE GENOMIC DNA]</scope>
    <source>
        <strain evidence="1 2">ACAM 12</strain>
    </source>
</reference>
<name>A0A1M7ERE0_9GAMM</name>